<gene>
    <name evidence="1" type="ORF">BIFGAL_03084</name>
</gene>
<evidence type="ECO:0000313" key="1">
    <source>
        <dbReference type="EMBL" id="EFA22981.1"/>
    </source>
</evidence>
<accession>D1NTC7</accession>
<name>D1NTC7_9BIFI</name>
<dbReference type="AlphaFoldDB" id="D1NTC7"/>
<dbReference type="EMBL" id="ABXB03000002">
    <property type="protein sequence ID" value="EFA22981.1"/>
    <property type="molecule type" value="Genomic_DNA"/>
</dbReference>
<comment type="caution">
    <text evidence="1">The sequence shown here is derived from an EMBL/GenBank/DDBJ whole genome shotgun (WGS) entry which is preliminary data.</text>
</comment>
<proteinExistence type="predicted"/>
<evidence type="ECO:0000313" key="2">
    <source>
        <dbReference type="Proteomes" id="UP000003656"/>
    </source>
</evidence>
<dbReference type="Proteomes" id="UP000003656">
    <property type="component" value="Unassembled WGS sequence"/>
</dbReference>
<sequence length="70" mass="8221">MSLCEHPHCVIWRASWQRHHARHGAMYPDNRHGGMTPRPFAYFLKQAGKIGIIARKCHCFMRMFSVLVNQ</sequence>
<reference evidence="1 2" key="1">
    <citation type="submission" date="2009-11" db="EMBL/GenBank/DDBJ databases">
        <authorList>
            <person name="Weinstock G."/>
            <person name="Sodergren E."/>
            <person name="Clifton S."/>
            <person name="Fulton L."/>
            <person name="Fulton B."/>
            <person name="Courtney L."/>
            <person name="Fronick C."/>
            <person name="Harrison M."/>
            <person name="Strong C."/>
            <person name="Farmer C."/>
            <person name="Delahaunty K."/>
            <person name="Markovic C."/>
            <person name="Hall O."/>
            <person name="Minx P."/>
            <person name="Tomlinson C."/>
            <person name="Mitreva M."/>
            <person name="Nelson J."/>
            <person name="Hou S."/>
            <person name="Wollam A."/>
            <person name="Pepin K.H."/>
            <person name="Johnson M."/>
            <person name="Bhonagiri V."/>
            <person name="Nash W.E."/>
            <person name="Warren W."/>
            <person name="Chinwalla A."/>
            <person name="Mardis E.R."/>
            <person name="Wilson R.K."/>
        </authorList>
    </citation>
    <scope>NUCLEOTIDE SEQUENCE [LARGE SCALE GENOMIC DNA]</scope>
    <source>
        <strain evidence="1 2">DSM 20093</strain>
    </source>
</reference>
<protein>
    <submittedName>
        <fullName evidence="1">Uncharacterized protein</fullName>
    </submittedName>
</protein>
<organism evidence="1 2">
    <name type="scientific">Bifidobacterium gallicum DSM 20093 = LMG 11596</name>
    <dbReference type="NCBI Taxonomy" id="561180"/>
    <lineage>
        <taxon>Bacteria</taxon>
        <taxon>Bacillati</taxon>
        <taxon>Actinomycetota</taxon>
        <taxon>Actinomycetes</taxon>
        <taxon>Bifidobacteriales</taxon>
        <taxon>Bifidobacteriaceae</taxon>
        <taxon>Bifidobacterium</taxon>
    </lineage>
</organism>